<evidence type="ECO:0000259" key="1">
    <source>
        <dbReference type="Pfam" id="PF07762"/>
    </source>
</evidence>
<dbReference type="Pfam" id="PF07762">
    <property type="entry name" value="DUF1618"/>
    <property type="match status" value="1"/>
</dbReference>
<dbReference type="PANTHER" id="PTHR33074:SF62">
    <property type="entry name" value="EXPRESSED PROTEIN"/>
    <property type="match status" value="1"/>
</dbReference>
<dbReference type="AlphaFoldDB" id="A0A811PPD7"/>
<dbReference type="PANTHER" id="PTHR33074">
    <property type="entry name" value="EXPRESSED PROTEIN-RELATED"/>
    <property type="match status" value="1"/>
</dbReference>
<keyword evidence="3" id="KW-1185">Reference proteome</keyword>
<dbReference type="OrthoDB" id="685761at2759"/>
<dbReference type="EMBL" id="CAJGYO010000007">
    <property type="protein sequence ID" value="CAD6245014.1"/>
    <property type="molecule type" value="Genomic_DNA"/>
</dbReference>
<reference evidence="2" key="1">
    <citation type="submission" date="2020-10" db="EMBL/GenBank/DDBJ databases">
        <authorList>
            <person name="Han B."/>
            <person name="Lu T."/>
            <person name="Zhao Q."/>
            <person name="Huang X."/>
            <person name="Zhao Y."/>
        </authorList>
    </citation>
    <scope>NUCLEOTIDE SEQUENCE</scope>
</reference>
<accession>A0A811PPD7</accession>
<name>A0A811PPD7_9POAL</name>
<sequence>MGCRPDYISPDDSDYFVYRAGCDGTKRALERLSRPHPFSLDDDVGLLSRGDHYTVAALISSGTLDVFDLHLFHSESKAWIYRKVSVGEPQRSFPLVIPENCGRLLYHDTSTAIAIGGEGGTMSWVDLWRGILFCDALCDMPTLRGVPLPLPLELVSCNNGLGTELGCPKIIRSIAFIKRGTNDGADDCLKLVHLEANATCLPGTDDETGYPLFLMNSWAIVTWSNTKMTSSWKDWHMDCRVQASDITMDSQIKSKLLQFGLLPEPRDGATAG</sequence>
<gene>
    <name evidence="2" type="ORF">NCGR_LOCUS29478</name>
</gene>
<comment type="caution">
    <text evidence="2">The sequence shown here is derived from an EMBL/GenBank/DDBJ whole genome shotgun (WGS) entry which is preliminary data.</text>
</comment>
<proteinExistence type="predicted"/>
<protein>
    <recommendedName>
        <fullName evidence="1">DUF1618 domain-containing protein</fullName>
    </recommendedName>
</protein>
<dbReference type="Proteomes" id="UP000604825">
    <property type="component" value="Unassembled WGS sequence"/>
</dbReference>
<evidence type="ECO:0000313" key="3">
    <source>
        <dbReference type="Proteomes" id="UP000604825"/>
    </source>
</evidence>
<evidence type="ECO:0000313" key="2">
    <source>
        <dbReference type="EMBL" id="CAD6245014.1"/>
    </source>
</evidence>
<organism evidence="2 3">
    <name type="scientific">Miscanthus lutarioriparius</name>
    <dbReference type="NCBI Taxonomy" id="422564"/>
    <lineage>
        <taxon>Eukaryota</taxon>
        <taxon>Viridiplantae</taxon>
        <taxon>Streptophyta</taxon>
        <taxon>Embryophyta</taxon>
        <taxon>Tracheophyta</taxon>
        <taxon>Spermatophyta</taxon>
        <taxon>Magnoliopsida</taxon>
        <taxon>Liliopsida</taxon>
        <taxon>Poales</taxon>
        <taxon>Poaceae</taxon>
        <taxon>PACMAD clade</taxon>
        <taxon>Panicoideae</taxon>
        <taxon>Andropogonodae</taxon>
        <taxon>Andropogoneae</taxon>
        <taxon>Saccharinae</taxon>
        <taxon>Miscanthus</taxon>
    </lineage>
</organism>
<dbReference type="InterPro" id="IPR011676">
    <property type="entry name" value="DUF1618"/>
</dbReference>
<feature type="domain" description="DUF1618" evidence="1">
    <location>
        <begin position="124"/>
        <end position="251"/>
    </location>
</feature>